<dbReference type="SMART" id="SM00345">
    <property type="entry name" value="HTH_GNTR"/>
    <property type="match status" value="1"/>
</dbReference>
<feature type="compositionally biased region" description="Basic residues" evidence="4">
    <location>
        <begin position="240"/>
        <end position="255"/>
    </location>
</feature>
<evidence type="ECO:0000256" key="3">
    <source>
        <dbReference type="ARBA" id="ARBA00023163"/>
    </source>
</evidence>
<dbReference type="CDD" id="cd07377">
    <property type="entry name" value="WHTH_GntR"/>
    <property type="match status" value="1"/>
</dbReference>
<dbReference type="Pfam" id="PF00392">
    <property type="entry name" value="GntR"/>
    <property type="match status" value="1"/>
</dbReference>
<dbReference type="InterPro" id="IPR036390">
    <property type="entry name" value="WH_DNA-bd_sf"/>
</dbReference>
<dbReference type="Gene3D" id="1.20.120.530">
    <property type="entry name" value="GntR ligand-binding domain-like"/>
    <property type="match status" value="1"/>
</dbReference>
<evidence type="ECO:0000313" key="7">
    <source>
        <dbReference type="Proteomes" id="UP000025061"/>
    </source>
</evidence>
<dbReference type="AlphaFoldDB" id="A0A059FIQ4"/>
<name>A0A059FIQ4_9PROT</name>
<comment type="caution">
    <text evidence="6">The sequence shown here is derived from an EMBL/GenBank/DDBJ whole genome shotgun (WGS) entry which is preliminary data.</text>
</comment>
<keyword evidence="2" id="KW-0238">DNA-binding</keyword>
<dbReference type="Pfam" id="PF07729">
    <property type="entry name" value="FCD"/>
    <property type="match status" value="1"/>
</dbReference>
<feature type="domain" description="HTH gntR-type" evidence="5">
    <location>
        <begin position="2"/>
        <end position="69"/>
    </location>
</feature>
<dbReference type="GO" id="GO:0003677">
    <property type="term" value="F:DNA binding"/>
    <property type="evidence" value="ECO:0007669"/>
    <property type="project" value="UniProtKB-KW"/>
</dbReference>
<dbReference type="GO" id="GO:0003700">
    <property type="term" value="F:DNA-binding transcription factor activity"/>
    <property type="evidence" value="ECO:0007669"/>
    <property type="project" value="InterPro"/>
</dbReference>
<dbReference type="EMBL" id="ARYI01000012">
    <property type="protein sequence ID" value="KCZ90515.1"/>
    <property type="molecule type" value="Genomic_DNA"/>
</dbReference>
<dbReference type="SMART" id="SM00895">
    <property type="entry name" value="FCD"/>
    <property type="match status" value="1"/>
</dbReference>
<feature type="region of interest" description="Disordered" evidence="4">
    <location>
        <begin position="224"/>
        <end position="255"/>
    </location>
</feature>
<dbReference type="PANTHER" id="PTHR43537:SF51">
    <property type="entry name" value="HTH-TYPE TRANSCRIPTIONAL REGULATOR LGOR-RELATED"/>
    <property type="match status" value="1"/>
</dbReference>
<evidence type="ECO:0000256" key="2">
    <source>
        <dbReference type="ARBA" id="ARBA00023125"/>
    </source>
</evidence>
<evidence type="ECO:0000259" key="5">
    <source>
        <dbReference type="PROSITE" id="PS50949"/>
    </source>
</evidence>
<dbReference type="RefSeq" id="WP_011647200.1">
    <property type="nucleotide sequence ID" value="NZ_ARYI01000012.1"/>
</dbReference>
<sequence length="255" mass="27635">MSTVVEKVTLHLRDMIMSGQFEPGERISEVGVARTLDVSRTPVRWALSILETEGLVSGTPNKGFRLRTFTPEEVLSAYEVRGALEGLACRLAAQRGLSAEAAAEFDACLAEGEALISNTKLDEHTVKRWSAMNGRFHTALLDAAHCPAIEPAYEAVSRYPAAAPGAIMFLTRNLRAGFSAMKRAHEQHVAVVDALKAGQPMRAEYLIREHIDSSGANVRVALQREQAEASAQGSAGPATRRTRRSRAKAAARSKN</sequence>
<dbReference type="SUPFAM" id="SSF48008">
    <property type="entry name" value="GntR ligand-binding domain-like"/>
    <property type="match status" value="1"/>
</dbReference>
<dbReference type="SUPFAM" id="SSF46785">
    <property type="entry name" value="Winged helix' DNA-binding domain"/>
    <property type="match status" value="1"/>
</dbReference>
<dbReference type="InterPro" id="IPR000524">
    <property type="entry name" value="Tscrpt_reg_HTH_GntR"/>
</dbReference>
<evidence type="ECO:0000256" key="1">
    <source>
        <dbReference type="ARBA" id="ARBA00023015"/>
    </source>
</evidence>
<organism evidence="6 7">
    <name type="scientific">Hyphomonas hirschiana VP5</name>
    <dbReference type="NCBI Taxonomy" id="1280951"/>
    <lineage>
        <taxon>Bacteria</taxon>
        <taxon>Pseudomonadati</taxon>
        <taxon>Pseudomonadota</taxon>
        <taxon>Alphaproteobacteria</taxon>
        <taxon>Hyphomonadales</taxon>
        <taxon>Hyphomonadaceae</taxon>
        <taxon>Hyphomonas</taxon>
    </lineage>
</organism>
<dbReference type="Gene3D" id="1.10.10.10">
    <property type="entry name" value="Winged helix-like DNA-binding domain superfamily/Winged helix DNA-binding domain"/>
    <property type="match status" value="1"/>
</dbReference>
<accession>A0A059FIQ4</accession>
<keyword evidence="7" id="KW-1185">Reference proteome</keyword>
<keyword evidence="3" id="KW-0804">Transcription</keyword>
<dbReference type="PATRIC" id="fig|1280951.3.peg.2677"/>
<keyword evidence="1" id="KW-0805">Transcription regulation</keyword>
<dbReference type="InterPro" id="IPR011711">
    <property type="entry name" value="GntR_C"/>
</dbReference>
<dbReference type="InterPro" id="IPR036388">
    <property type="entry name" value="WH-like_DNA-bd_sf"/>
</dbReference>
<evidence type="ECO:0000256" key="4">
    <source>
        <dbReference type="SAM" id="MobiDB-lite"/>
    </source>
</evidence>
<dbReference type="InterPro" id="IPR008920">
    <property type="entry name" value="TF_FadR/GntR_C"/>
</dbReference>
<gene>
    <name evidence="6" type="ORF">HHI_13290</name>
</gene>
<dbReference type="PROSITE" id="PS50949">
    <property type="entry name" value="HTH_GNTR"/>
    <property type="match status" value="1"/>
</dbReference>
<protein>
    <submittedName>
        <fullName evidence="6">GntR family transcriptional regulator</fullName>
    </submittedName>
</protein>
<dbReference type="PANTHER" id="PTHR43537">
    <property type="entry name" value="TRANSCRIPTIONAL REGULATOR, GNTR FAMILY"/>
    <property type="match status" value="1"/>
</dbReference>
<evidence type="ECO:0000313" key="6">
    <source>
        <dbReference type="EMBL" id="KCZ90515.1"/>
    </source>
</evidence>
<dbReference type="Proteomes" id="UP000025061">
    <property type="component" value="Unassembled WGS sequence"/>
</dbReference>
<proteinExistence type="predicted"/>
<reference evidence="6 7" key="1">
    <citation type="submission" date="2013-04" db="EMBL/GenBank/DDBJ databases">
        <title>Hyphomonas hirschiana VP5 Genome Sequencing.</title>
        <authorList>
            <person name="Lai Q."/>
            <person name="Shao Z."/>
        </authorList>
    </citation>
    <scope>NUCLEOTIDE SEQUENCE [LARGE SCALE GENOMIC DNA]</scope>
    <source>
        <strain evidence="6 7">VP5</strain>
    </source>
</reference>